<feature type="compositionally biased region" description="Pro residues" evidence="1">
    <location>
        <begin position="817"/>
        <end position="838"/>
    </location>
</feature>
<keyword evidence="2" id="KW-1133">Transmembrane helix</keyword>
<dbReference type="Proteomes" id="UP000224634">
    <property type="component" value="Unassembled WGS sequence"/>
</dbReference>
<name>A0A2B7XP27_POLH7</name>
<feature type="transmembrane region" description="Helical" evidence="2">
    <location>
        <begin position="702"/>
        <end position="726"/>
    </location>
</feature>
<accession>A0A2B7XP27</accession>
<organism evidence="3 4">
    <name type="scientific">Polytolypa hystricis (strain UAMH7299)</name>
    <dbReference type="NCBI Taxonomy" id="1447883"/>
    <lineage>
        <taxon>Eukaryota</taxon>
        <taxon>Fungi</taxon>
        <taxon>Dikarya</taxon>
        <taxon>Ascomycota</taxon>
        <taxon>Pezizomycotina</taxon>
        <taxon>Eurotiomycetes</taxon>
        <taxon>Eurotiomycetidae</taxon>
        <taxon>Onygenales</taxon>
        <taxon>Onygenales incertae sedis</taxon>
        <taxon>Polytolypa</taxon>
    </lineage>
</organism>
<dbReference type="OrthoDB" id="3034003at2759"/>
<keyword evidence="4" id="KW-1185">Reference proteome</keyword>
<feature type="region of interest" description="Disordered" evidence="1">
    <location>
        <begin position="807"/>
        <end position="838"/>
    </location>
</feature>
<proteinExistence type="predicted"/>
<sequence>MVDLTVGYVSGIIAAGVFVFQIFVPTATTLILAGLLSEENTLATWTHVGRALHSTHWPMLVNADSRSGSNVSRAVRLEGILRPLVLFLLALAAIITPLGLYDDIVPATSTVPEPFRYMQDTSPFGFGSPPRSDLGFNRHCGYSLPVACPSSDVVIVTTKDNASISVDMPYGYDIRIPKNVSEAFQSGLDDLPRTVSSFFNIEWRNYGIRSDNDTNNGTRYLTGNYRHLETLLLNDAFDIVEGLVVDTKNGGIGFRHHTTPSPLPYGSKWLEDLLFVEPHTQCVPTNLTIDFRIPMVGERNKDVVLTDRGGFSNLNQDYPSVDLDDTQANPDLLSRAYKAAYLNNAMTMMYMNVSNPRTEKLDPWSYLDSKIGKTFSLDGNIFPRYDRLGSQLRFGGYLDLPLSPRLNMTLNSTSGDDYPNPFGITRQNFTSIETICQGAGGLDYANITNIGVVCGVVYGAPRREDGSTSLVFEEGTRWSIPIYTCASAARAVIKTVEFRFNGTNGLKSLTALDIRDKIYGGDGDMPLWGVENTTAQLDDVQPIWGLVADRYKGRSDISVLQKESLWLPGRLGQIRSVAASWMNLPAMNFHLGAFSAAYGLDDIVSDVLDYSGATNMAVFSKWQDLSKNATTASRIMDMIWTDVAANAVMGNRGWVQDPEPKTLAKRDDAVNQQSQKGQPQDGQVVQVPVTAFSRRVKYRIHFAIPAFIVLALALVIATLVLLLCMCGRARPSTMKKYLFHTAPGRIMAAFAYPGQVHAEAHTSKWNKQVGAKRVTIAGHSPQAMDAVMMMGNRANGSQANMEDPLIFKEGSHTGGRMPPPSPGLSPPPAHQPYAPYYP</sequence>
<dbReference type="STRING" id="1447883.A0A2B7XP27"/>
<dbReference type="AlphaFoldDB" id="A0A2B7XP27"/>
<feature type="transmembrane region" description="Helical" evidence="2">
    <location>
        <begin position="80"/>
        <end position="101"/>
    </location>
</feature>
<reference evidence="3 4" key="1">
    <citation type="submission" date="2017-10" db="EMBL/GenBank/DDBJ databases">
        <title>Comparative genomics in systemic dimorphic fungi from Ajellomycetaceae.</title>
        <authorList>
            <person name="Munoz J.F."/>
            <person name="Mcewen J.G."/>
            <person name="Clay O.K."/>
            <person name="Cuomo C.A."/>
        </authorList>
    </citation>
    <scope>NUCLEOTIDE SEQUENCE [LARGE SCALE GENOMIC DNA]</scope>
    <source>
        <strain evidence="3 4">UAMH7299</strain>
    </source>
</reference>
<keyword evidence="2" id="KW-0812">Transmembrane</keyword>
<dbReference type="EMBL" id="PDNA01000103">
    <property type="protein sequence ID" value="PGH13524.1"/>
    <property type="molecule type" value="Genomic_DNA"/>
</dbReference>
<feature type="compositionally biased region" description="Low complexity" evidence="1">
    <location>
        <begin position="672"/>
        <end position="682"/>
    </location>
</feature>
<feature type="transmembrane region" description="Helical" evidence="2">
    <location>
        <begin position="12"/>
        <end position="36"/>
    </location>
</feature>
<evidence type="ECO:0000313" key="3">
    <source>
        <dbReference type="EMBL" id="PGH13524.1"/>
    </source>
</evidence>
<keyword evidence="2" id="KW-0472">Membrane</keyword>
<evidence type="ECO:0000256" key="2">
    <source>
        <dbReference type="SAM" id="Phobius"/>
    </source>
</evidence>
<evidence type="ECO:0000313" key="4">
    <source>
        <dbReference type="Proteomes" id="UP000224634"/>
    </source>
</evidence>
<evidence type="ECO:0000256" key="1">
    <source>
        <dbReference type="SAM" id="MobiDB-lite"/>
    </source>
</evidence>
<gene>
    <name evidence="3" type="ORF">AJ80_06274</name>
</gene>
<feature type="region of interest" description="Disordered" evidence="1">
    <location>
        <begin position="663"/>
        <end position="682"/>
    </location>
</feature>
<comment type="caution">
    <text evidence="3">The sequence shown here is derived from an EMBL/GenBank/DDBJ whole genome shotgun (WGS) entry which is preliminary data.</text>
</comment>
<protein>
    <submittedName>
        <fullName evidence="3">Uncharacterized protein</fullName>
    </submittedName>
</protein>